<protein>
    <submittedName>
        <fullName evidence="2">Polysaccharide deacetylase</fullName>
    </submittedName>
</protein>
<organism evidence="2 3">
    <name type="scientific">Actinophytocola xanthii</name>
    <dbReference type="NCBI Taxonomy" id="1912961"/>
    <lineage>
        <taxon>Bacteria</taxon>
        <taxon>Bacillati</taxon>
        <taxon>Actinomycetota</taxon>
        <taxon>Actinomycetes</taxon>
        <taxon>Pseudonocardiales</taxon>
        <taxon>Pseudonocardiaceae</taxon>
    </lineage>
</organism>
<dbReference type="RefSeq" id="WP_075127771.1">
    <property type="nucleotide sequence ID" value="NZ_MSIE01000043.1"/>
</dbReference>
<dbReference type="Gene3D" id="3.20.20.370">
    <property type="entry name" value="Glycoside hydrolase/deacetylase"/>
    <property type="match status" value="1"/>
</dbReference>
<evidence type="ECO:0000313" key="3">
    <source>
        <dbReference type="Proteomes" id="UP000185596"/>
    </source>
</evidence>
<name>A0A1Q8CLR5_9PSEU</name>
<sequence>MRTAAGRRWEPIAFGVALTLTFLILVGLGTMGPVWHDDTDPLAADTGTRPSWMRKLAAGEKPPQFVLFSFDGAGSHPHWQRFLPLAKRSGARVTGFLTGIYLLPDDRRGQYTGPGHERGRAAISFGGSDDQVAVRIEDLNAALAAGHEIGTHYNGHFCRGNEPSAASWTRAQWEAELGQFLTFVRRAAEHGLLVDEDDIRGGRTPCLEGELDALAPVLAAHGLTYDSSRTSDGIAWPARQQGIWEFPVPIVRVPALDGEKVLMQDYDLWYALNGAQEDPSRDAELTEATLDTYRAAYQAARNTNRAPLTIATHFNDWSGGAFSRAVEQFMAEVCVRDQTVCATYSQVVEWMELQDPEVLRRFRDLPAAQVS</sequence>
<dbReference type="GO" id="GO:0005975">
    <property type="term" value="P:carbohydrate metabolic process"/>
    <property type="evidence" value="ECO:0007669"/>
    <property type="project" value="InterPro"/>
</dbReference>
<dbReference type="PANTHER" id="PTHR45985:SF3">
    <property type="entry name" value="CHITIN DEACETYLASE-LIKE 4"/>
    <property type="match status" value="1"/>
</dbReference>
<dbReference type="SUPFAM" id="SSF88713">
    <property type="entry name" value="Glycoside hydrolase/deacetylase"/>
    <property type="match status" value="1"/>
</dbReference>
<evidence type="ECO:0000313" key="2">
    <source>
        <dbReference type="EMBL" id="OLF15302.1"/>
    </source>
</evidence>
<dbReference type="InterPro" id="IPR052740">
    <property type="entry name" value="CE4"/>
</dbReference>
<dbReference type="AlphaFoldDB" id="A0A1Q8CLR5"/>
<keyword evidence="1" id="KW-1133">Transmembrane helix</keyword>
<evidence type="ECO:0000256" key="1">
    <source>
        <dbReference type="SAM" id="Phobius"/>
    </source>
</evidence>
<dbReference type="OrthoDB" id="438898at2"/>
<gene>
    <name evidence="2" type="ORF">BU204_22840</name>
</gene>
<dbReference type="InterPro" id="IPR011330">
    <property type="entry name" value="Glyco_hydro/deAcase_b/a-brl"/>
</dbReference>
<keyword evidence="3" id="KW-1185">Reference proteome</keyword>
<keyword evidence="1" id="KW-0472">Membrane</keyword>
<keyword evidence="1" id="KW-0812">Transmembrane</keyword>
<proteinExistence type="predicted"/>
<dbReference type="STRING" id="1912961.BU204_22840"/>
<dbReference type="EMBL" id="MSIE01000043">
    <property type="protein sequence ID" value="OLF15302.1"/>
    <property type="molecule type" value="Genomic_DNA"/>
</dbReference>
<comment type="caution">
    <text evidence="2">The sequence shown here is derived from an EMBL/GenBank/DDBJ whole genome shotgun (WGS) entry which is preliminary data.</text>
</comment>
<feature type="transmembrane region" description="Helical" evidence="1">
    <location>
        <begin position="12"/>
        <end position="35"/>
    </location>
</feature>
<reference evidence="2 3" key="1">
    <citation type="submission" date="2016-12" db="EMBL/GenBank/DDBJ databases">
        <title>The draft genome sequence of Actinophytocola sp. 11-183.</title>
        <authorList>
            <person name="Wang W."/>
            <person name="Yuan L."/>
        </authorList>
    </citation>
    <scope>NUCLEOTIDE SEQUENCE [LARGE SCALE GENOMIC DNA]</scope>
    <source>
        <strain evidence="2 3">11-183</strain>
    </source>
</reference>
<dbReference type="PANTHER" id="PTHR45985">
    <property type="match status" value="1"/>
</dbReference>
<accession>A0A1Q8CLR5</accession>
<dbReference type="Proteomes" id="UP000185596">
    <property type="component" value="Unassembled WGS sequence"/>
</dbReference>